<dbReference type="InterPro" id="IPR000542">
    <property type="entry name" value="Carn_acyl_trans"/>
</dbReference>
<feature type="active site" description="Proton acceptor" evidence="2">
    <location>
        <position position="188"/>
    </location>
</feature>
<comment type="similarity">
    <text evidence="3">Belongs to the carnitine/choline acetyltransferase family.</text>
</comment>
<dbReference type="Pfam" id="PF00755">
    <property type="entry name" value="Carn_acyltransf"/>
    <property type="match status" value="1"/>
</dbReference>
<dbReference type="Gene3D" id="3.30.559.70">
    <property type="entry name" value="Choline/Carnitine o-acyltransferase, domain 2"/>
    <property type="match status" value="1"/>
</dbReference>
<feature type="domain" description="Choline/carnitine acyltransferase" evidence="4">
    <location>
        <begin position="1"/>
        <end position="276"/>
    </location>
</feature>
<evidence type="ECO:0000256" key="2">
    <source>
        <dbReference type="PIRSR" id="PIRSR600542-1"/>
    </source>
</evidence>
<protein>
    <submittedName>
        <fullName evidence="5">Choline O-acetyltransferase-like protein</fullName>
    </submittedName>
</protein>
<evidence type="ECO:0000313" key="5">
    <source>
        <dbReference type="EMBL" id="KPM09501.1"/>
    </source>
</evidence>
<dbReference type="GO" id="GO:0045202">
    <property type="term" value="C:synapse"/>
    <property type="evidence" value="ECO:0007669"/>
    <property type="project" value="GOC"/>
</dbReference>
<organism evidence="5 6">
    <name type="scientific">Sarcoptes scabiei</name>
    <name type="common">Itch mite</name>
    <name type="synonym">Acarus scabiei</name>
    <dbReference type="NCBI Taxonomy" id="52283"/>
    <lineage>
        <taxon>Eukaryota</taxon>
        <taxon>Metazoa</taxon>
        <taxon>Ecdysozoa</taxon>
        <taxon>Arthropoda</taxon>
        <taxon>Chelicerata</taxon>
        <taxon>Arachnida</taxon>
        <taxon>Acari</taxon>
        <taxon>Acariformes</taxon>
        <taxon>Sarcoptiformes</taxon>
        <taxon>Astigmata</taxon>
        <taxon>Psoroptidia</taxon>
        <taxon>Sarcoptoidea</taxon>
        <taxon>Sarcoptidae</taxon>
        <taxon>Sarcoptinae</taxon>
        <taxon>Sarcoptes</taxon>
    </lineage>
</organism>
<evidence type="ECO:0000313" key="6">
    <source>
        <dbReference type="Proteomes" id="UP000616769"/>
    </source>
</evidence>
<dbReference type="VEuPathDB" id="VectorBase:SSCA008918"/>
<accession>A0A132AET2</accession>
<dbReference type="PANTHER" id="PTHR22589">
    <property type="entry name" value="CARNITINE O-ACYLTRANSFERASE"/>
    <property type="match status" value="1"/>
</dbReference>
<dbReference type="InterPro" id="IPR042231">
    <property type="entry name" value="Cho/carn_acyl_trans_2"/>
</dbReference>
<evidence type="ECO:0000256" key="1">
    <source>
        <dbReference type="ARBA" id="ARBA00023315"/>
    </source>
</evidence>
<evidence type="ECO:0000256" key="3">
    <source>
        <dbReference type="RuleBase" id="RU003801"/>
    </source>
</evidence>
<dbReference type="GO" id="GO:0008292">
    <property type="term" value="P:acetylcholine biosynthetic process"/>
    <property type="evidence" value="ECO:0007669"/>
    <property type="project" value="TreeGrafter"/>
</dbReference>
<evidence type="ECO:0000259" key="4">
    <source>
        <dbReference type="Pfam" id="PF00755"/>
    </source>
</evidence>
<dbReference type="GO" id="GO:0005737">
    <property type="term" value="C:cytoplasm"/>
    <property type="evidence" value="ECO:0007669"/>
    <property type="project" value="TreeGrafter"/>
</dbReference>
<dbReference type="OrthoDB" id="240216at2759"/>
<dbReference type="AlphaFoldDB" id="A0A132AET2"/>
<dbReference type="SUPFAM" id="SSF52777">
    <property type="entry name" value="CoA-dependent acyltransferases"/>
    <property type="match status" value="1"/>
</dbReference>
<reference evidence="5 6" key="1">
    <citation type="journal article" date="2015" name="Parasit. Vectors">
        <title>Draft genome of the scabies mite.</title>
        <authorList>
            <person name="Rider S.D.Jr."/>
            <person name="Morgan M.S."/>
            <person name="Arlian L.G."/>
        </authorList>
    </citation>
    <scope>NUCLEOTIDE SEQUENCE [LARGE SCALE GENOMIC DNA]</scope>
    <source>
        <strain evidence="5">Arlian Lab</strain>
    </source>
</reference>
<dbReference type="PROSITE" id="PS00440">
    <property type="entry name" value="ACYLTRANSF_C_2"/>
    <property type="match status" value="1"/>
</dbReference>
<dbReference type="GO" id="GO:0043005">
    <property type="term" value="C:neuron projection"/>
    <property type="evidence" value="ECO:0007669"/>
    <property type="project" value="TreeGrafter"/>
</dbReference>
<sequence length="357" mass="40976">MQTYRHFFNANRIPGVAKDHLRIVSKKANHSKHFIVAAFNQFNVVQLESNRNLPSIDELQQCFCDCWNRSRENDFSNQIGILTTENRRVWSRLRSKLLQDNQNRSNINLLEDSLFVLCLDDSVRKSIESINGLTAAGSGGSDVNLLAKMSSLLVHGGGSLLHTSNRWFDKFLQIVVSSDGLCGIVVEHSASEGMTVLRFCEEFLQYHRSKMNESNVSLSECDKSEKVVQSPRNTYDLNRNLIGKDDSMRLSYRILKWNLDQMILNQIKEAKQINRQSGSLHIEIHGLRKRFYQSTTYQSRCFCSIVIAINLLQNSPPYCLHLRELFIKKISSRSCGQYPSFIIGRIRMGSFNVWPSD</sequence>
<dbReference type="GO" id="GO:0007274">
    <property type="term" value="P:neuromuscular synaptic transmission"/>
    <property type="evidence" value="ECO:0007669"/>
    <property type="project" value="TreeGrafter"/>
</dbReference>
<dbReference type="InterPro" id="IPR039551">
    <property type="entry name" value="Cho/carn_acyl_trans"/>
</dbReference>
<name>A0A132AET2_SARSC</name>
<dbReference type="PANTHER" id="PTHR22589:SF14">
    <property type="entry name" value="CHOLINE O-ACETYLTRANSFERASE"/>
    <property type="match status" value="1"/>
</dbReference>
<gene>
    <name evidence="5" type="ORF">QR98_0080380</name>
</gene>
<dbReference type="EMBL" id="JXLN01013659">
    <property type="protein sequence ID" value="KPM09501.1"/>
    <property type="molecule type" value="Genomic_DNA"/>
</dbReference>
<dbReference type="Proteomes" id="UP000616769">
    <property type="component" value="Unassembled WGS sequence"/>
</dbReference>
<proteinExistence type="inferred from homology"/>
<comment type="caution">
    <text evidence="5">The sequence shown here is derived from an EMBL/GenBank/DDBJ whole genome shotgun (WGS) entry which is preliminary data.</text>
</comment>
<keyword evidence="3" id="KW-0808">Transferase</keyword>
<keyword evidence="1 3" id="KW-0012">Acyltransferase</keyword>
<dbReference type="GO" id="GO:0004102">
    <property type="term" value="F:choline O-acetyltransferase activity"/>
    <property type="evidence" value="ECO:0007669"/>
    <property type="project" value="TreeGrafter"/>
</dbReference>